<feature type="compositionally biased region" description="Acidic residues" evidence="1">
    <location>
        <begin position="51"/>
        <end position="92"/>
    </location>
</feature>
<evidence type="ECO:0000256" key="1">
    <source>
        <dbReference type="SAM" id="MobiDB-lite"/>
    </source>
</evidence>
<proteinExistence type="predicted"/>
<dbReference type="Pfam" id="PF04205">
    <property type="entry name" value="FMN_bind"/>
    <property type="match status" value="1"/>
</dbReference>
<feature type="compositionally biased region" description="Low complexity" evidence="1">
    <location>
        <begin position="95"/>
        <end position="119"/>
    </location>
</feature>
<feature type="domain" description="FMN-binding" evidence="3">
    <location>
        <begin position="197"/>
        <end position="276"/>
    </location>
</feature>
<feature type="compositionally biased region" description="Pro residues" evidence="1">
    <location>
        <begin position="519"/>
        <end position="529"/>
    </location>
</feature>
<dbReference type="SMART" id="SM00900">
    <property type="entry name" value="FMN_bind"/>
    <property type="match status" value="1"/>
</dbReference>
<dbReference type="AlphaFoldDB" id="K1XWJ3"/>
<keyword evidence="2" id="KW-0812">Transmembrane</keyword>
<protein>
    <recommendedName>
        <fullName evidence="3">FMN-binding domain-containing protein</fullName>
    </recommendedName>
</protein>
<comment type="caution">
    <text evidence="4">The sequence shown here is derived from an EMBL/GenBank/DDBJ whole genome shotgun (WGS) entry which is preliminary data.</text>
</comment>
<evidence type="ECO:0000259" key="3">
    <source>
        <dbReference type="SMART" id="SM00900"/>
    </source>
</evidence>
<accession>K1XWJ3</accession>
<organism evidence="4">
    <name type="scientific">uncultured bacterium</name>
    <name type="common">gcode 4</name>
    <dbReference type="NCBI Taxonomy" id="1234023"/>
    <lineage>
        <taxon>Bacteria</taxon>
        <taxon>environmental samples</taxon>
    </lineage>
</organism>
<dbReference type="InterPro" id="IPR007329">
    <property type="entry name" value="FMN-bd"/>
</dbReference>
<feature type="transmembrane region" description="Helical" evidence="2">
    <location>
        <begin position="7"/>
        <end position="25"/>
    </location>
</feature>
<dbReference type="Gene3D" id="3.90.1010.20">
    <property type="match status" value="1"/>
</dbReference>
<reference evidence="4" key="1">
    <citation type="journal article" date="2012" name="Science">
        <title>Fermentation, hydrogen, and sulfur metabolism in multiple uncultivated bacterial phyla.</title>
        <authorList>
            <person name="Wrighton K.C."/>
            <person name="Thomas B.C."/>
            <person name="Sharon I."/>
            <person name="Miller C.S."/>
            <person name="Castelle C.J."/>
            <person name="VerBerkmoes N.C."/>
            <person name="Wilkins M.J."/>
            <person name="Hettich R.L."/>
            <person name="Lipton M.S."/>
            <person name="Williams K.H."/>
            <person name="Long P.E."/>
            <person name="Banfield J.F."/>
        </authorList>
    </citation>
    <scope>NUCLEOTIDE SEQUENCE [LARGE SCALE GENOMIC DNA]</scope>
</reference>
<sequence length="539" mass="56306">MKTSLQIITIGSIFLLCGTSFFGIISMKDEGISSGFWNIRQLAITTTYADDDRDDDRDERDDNDDDRDDDNDDSNDDDSNDDDSNDDRDDDNQYTAPVSPAPATTTNTSPSTSSTSTQTCTTVYDTVTNASGTATRVPRQSCTTTPTPVVTPVTTPVVPTTPVVTPTIPVVTPTTTPIIPTGSQFRDGTYTGIGKYSFAGGNVNYSVSITIASGKITQASFVNFTASGNGKYTRAQGDATLQRLIGATSTTIDTVTGATGTSQAIQDAVNNALSQARISATTPTTTINQPADITPTVNAPSTTVIPNTKKNVPTVSVTSNSHTAPNGKKYAISSLSGGVYIFKRPDGSISSQKFTSYQSVVDFINKNNQKLQEEGTYVTPNGKKYTIIRNATSNTYIFKRSDGSISGREFTTKNALTTYLRQNNSIATPARSVTITPVRSTTPIIQTMKTKTPTKPITPPATTIAKPAVSSATTTTTTAAAAAAAKAKAQAAAQAAAQAKAQAAARAATQVAPKIVAPAPAPVPAPAPAPKVDTTTAAS</sequence>
<gene>
    <name evidence="4" type="ORF">ACD_78C00445G0003</name>
</gene>
<dbReference type="EMBL" id="AMFJ01034445">
    <property type="protein sequence ID" value="EKD29316.1"/>
    <property type="molecule type" value="Genomic_DNA"/>
</dbReference>
<feature type="region of interest" description="Disordered" evidence="1">
    <location>
        <begin position="51"/>
        <end position="119"/>
    </location>
</feature>
<name>K1XWJ3_9BACT</name>
<keyword evidence="2" id="KW-1133">Transmembrane helix</keyword>
<feature type="region of interest" description="Disordered" evidence="1">
    <location>
        <begin position="516"/>
        <end position="539"/>
    </location>
</feature>
<keyword evidence="2" id="KW-0472">Membrane</keyword>
<evidence type="ECO:0000256" key="2">
    <source>
        <dbReference type="SAM" id="Phobius"/>
    </source>
</evidence>
<dbReference type="GO" id="GO:0010181">
    <property type="term" value="F:FMN binding"/>
    <property type="evidence" value="ECO:0007669"/>
    <property type="project" value="InterPro"/>
</dbReference>
<dbReference type="GO" id="GO:0016020">
    <property type="term" value="C:membrane"/>
    <property type="evidence" value="ECO:0007669"/>
    <property type="project" value="InterPro"/>
</dbReference>
<evidence type="ECO:0000313" key="4">
    <source>
        <dbReference type="EMBL" id="EKD29316.1"/>
    </source>
</evidence>